<feature type="compositionally biased region" description="Basic and acidic residues" evidence="1">
    <location>
        <begin position="1657"/>
        <end position="1703"/>
    </location>
</feature>
<name>A4FCX1_SACEN</name>
<feature type="compositionally biased region" description="Basic and acidic residues" evidence="1">
    <location>
        <begin position="2564"/>
        <end position="2575"/>
    </location>
</feature>
<dbReference type="EMBL" id="AM420293">
    <property type="protein sequence ID" value="CAM01896.1"/>
    <property type="molecule type" value="Genomic_DNA"/>
</dbReference>
<feature type="compositionally biased region" description="Low complexity" evidence="1">
    <location>
        <begin position="476"/>
        <end position="488"/>
    </location>
</feature>
<dbReference type="Pfam" id="PF25547">
    <property type="entry name" value="WXG100_2"/>
    <property type="match status" value="1"/>
</dbReference>
<dbReference type="STRING" id="405948.SACE_2610"/>
<feature type="compositionally biased region" description="Polar residues" evidence="1">
    <location>
        <begin position="900"/>
        <end position="909"/>
    </location>
</feature>
<dbReference type="eggNOG" id="COG3485">
    <property type="taxonomic scope" value="Bacteria"/>
</dbReference>
<dbReference type="SMART" id="SM00530">
    <property type="entry name" value="HTH_XRE"/>
    <property type="match status" value="2"/>
</dbReference>
<feature type="compositionally biased region" description="Low complexity" evidence="1">
    <location>
        <begin position="391"/>
        <end position="401"/>
    </location>
</feature>
<organism evidence="4 5">
    <name type="scientific">Saccharopolyspora erythraea (strain ATCC 11635 / DSM 40517 / JCM 4748 / NBRC 13426 / NCIMB 8594 / NRRL 2338)</name>
    <dbReference type="NCBI Taxonomy" id="405948"/>
    <lineage>
        <taxon>Bacteria</taxon>
        <taxon>Bacillati</taxon>
        <taxon>Actinomycetota</taxon>
        <taxon>Actinomycetes</taxon>
        <taxon>Pseudonocardiales</taxon>
        <taxon>Pseudonocardiaceae</taxon>
        <taxon>Saccharopolyspora</taxon>
    </lineage>
</organism>
<keyword evidence="2" id="KW-0812">Transmembrane</keyword>
<keyword evidence="5" id="KW-1185">Reference proteome</keyword>
<evidence type="ECO:0000313" key="5">
    <source>
        <dbReference type="Proteomes" id="UP000006728"/>
    </source>
</evidence>
<dbReference type="HOGENOM" id="CLU_225091_0_0_11"/>
<keyword evidence="2" id="KW-1133">Transmembrane helix</keyword>
<dbReference type="KEGG" id="sen:SACE_2610"/>
<feature type="compositionally biased region" description="Low complexity" evidence="1">
    <location>
        <begin position="703"/>
        <end position="721"/>
    </location>
</feature>
<accession>A4FCX1</accession>
<feature type="transmembrane region" description="Helical" evidence="2">
    <location>
        <begin position="135"/>
        <end position="156"/>
    </location>
</feature>
<evidence type="ECO:0000313" key="4">
    <source>
        <dbReference type="EMBL" id="CAM01896.1"/>
    </source>
</evidence>
<evidence type="ECO:0000259" key="3">
    <source>
        <dbReference type="PROSITE" id="PS50943"/>
    </source>
</evidence>
<evidence type="ECO:0000256" key="1">
    <source>
        <dbReference type="SAM" id="MobiDB-lite"/>
    </source>
</evidence>
<feature type="compositionally biased region" description="Polar residues" evidence="1">
    <location>
        <begin position="1714"/>
        <end position="1727"/>
    </location>
</feature>
<feature type="compositionally biased region" description="Basic and acidic residues" evidence="1">
    <location>
        <begin position="1901"/>
        <end position="1916"/>
    </location>
</feature>
<dbReference type="InterPro" id="IPR057746">
    <property type="entry name" value="CpnT-like_N"/>
</dbReference>
<feature type="compositionally biased region" description="Basic and acidic residues" evidence="1">
    <location>
        <begin position="922"/>
        <end position="932"/>
    </location>
</feature>
<feature type="compositionally biased region" description="Low complexity" evidence="1">
    <location>
        <begin position="2534"/>
        <end position="2562"/>
    </location>
</feature>
<dbReference type="Pfam" id="PF13560">
    <property type="entry name" value="HTH_31"/>
    <property type="match status" value="2"/>
</dbReference>
<dbReference type="Proteomes" id="UP000006728">
    <property type="component" value="Chromosome"/>
</dbReference>
<feature type="domain" description="HTH cro/C1-type" evidence="3">
    <location>
        <begin position="1189"/>
        <end position="1224"/>
    </location>
</feature>
<evidence type="ECO:0000256" key="2">
    <source>
        <dbReference type="SAM" id="Phobius"/>
    </source>
</evidence>
<protein>
    <recommendedName>
        <fullName evidence="3">HTH cro/C1-type domain-containing protein</fullName>
    </recommendedName>
</protein>
<dbReference type="PROSITE" id="PS50943">
    <property type="entry name" value="HTH_CROC1"/>
    <property type="match status" value="1"/>
</dbReference>
<feature type="region of interest" description="Disordered" evidence="1">
    <location>
        <begin position="2132"/>
        <end position="2154"/>
    </location>
</feature>
<feature type="compositionally biased region" description="Polar residues" evidence="1">
    <location>
        <begin position="1948"/>
        <end position="1958"/>
    </location>
</feature>
<feature type="region of interest" description="Disordered" evidence="1">
    <location>
        <begin position="1866"/>
        <end position="1918"/>
    </location>
</feature>
<feature type="region of interest" description="Disordered" evidence="1">
    <location>
        <begin position="1627"/>
        <end position="1751"/>
    </location>
</feature>
<feature type="compositionally biased region" description="Gly residues" evidence="1">
    <location>
        <begin position="598"/>
        <end position="615"/>
    </location>
</feature>
<feature type="region of interest" description="Disordered" evidence="1">
    <location>
        <begin position="1948"/>
        <end position="1972"/>
    </location>
</feature>
<feature type="compositionally biased region" description="Gly residues" evidence="1">
    <location>
        <begin position="489"/>
        <end position="509"/>
    </location>
</feature>
<feature type="region of interest" description="Disordered" evidence="1">
    <location>
        <begin position="825"/>
        <end position="948"/>
    </location>
</feature>
<dbReference type="CDD" id="cd00093">
    <property type="entry name" value="HTH_XRE"/>
    <property type="match status" value="2"/>
</dbReference>
<dbReference type="InterPro" id="IPR001387">
    <property type="entry name" value="Cro/C1-type_HTH"/>
</dbReference>
<feature type="region of interest" description="Disordered" evidence="1">
    <location>
        <begin position="388"/>
        <end position="509"/>
    </location>
</feature>
<feature type="compositionally biased region" description="Gly residues" evidence="1">
    <location>
        <begin position="453"/>
        <end position="475"/>
    </location>
</feature>
<keyword evidence="2" id="KW-0472">Membrane</keyword>
<feature type="region of interest" description="Disordered" evidence="1">
    <location>
        <begin position="550"/>
        <end position="721"/>
    </location>
</feature>
<feature type="region of interest" description="Disordered" evidence="1">
    <location>
        <begin position="2523"/>
        <end position="2577"/>
    </location>
</feature>
<feature type="compositionally biased region" description="Polar residues" evidence="1">
    <location>
        <begin position="3211"/>
        <end position="3220"/>
    </location>
</feature>
<feature type="compositionally biased region" description="Low complexity" evidence="1">
    <location>
        <begin position="550"/>
        <end position="597"/>
    </location>
</feature>
<sequence>MGGVVCGAFVVRTGPVGGLWFRFVEWVSYVVVGSIMVPGEVRRLFLVLTGEDMTDADEGVLFAVAELLEAGAVGVAEVSPVLRELVGRVRRVFSGKAADRFAERLEGFVPLLERGGAALSEVAVKVRELALQVQYLKLMTVYGLVLLLAEIAWAFAMAGVTGGGSMAWLAGRFAVMRLLLRSWWGELFVRLAMAQVAGIGVQLVLDPAVQGTQIAMGTRKPGEWDEKATVDAVGVGAMSGLFALPMSALGNVVGNVVSGVLVRGLGDAVDGEVLAAAARHAVAEHAQKYPISAMARFADAVGESLRDYGGMSLGGMWAARVGSGLGEAIGEGLTEMFGEAAYGAVTGDGEFNPFSLTAGLSEGVGSWVGEVVGLWWRGLLVPGGGSPYVESGSGSDSGSDSAPLVEKPSDFDDEAGGDSGYDSGYESGGDSDGESVFADGGSGSGSGVEVSGPLGGGAGWSTGPGPAAGVGGGVPVGVDRGSVSVPEGAGSGVGESVSAGGGVSGPGGSSTAGAVAGGLAGGLAGGSETSGAGSESAVAGAAPVVGGGVSAAAQPGPGTGPVESSGGPGVAPVGGVTGAGPVSQGSVSQGSVSSGTGPAPGGAAGGEYGRGGSATGAGAVPASSVDGGPVVSSAGSRTGGVVDPATNAGEVWAGDVEGVRSQTPPPPYTEFDTGASSDPDVSVPPPAYSETESGTVHGGQDGSGVDSAVGAGDGSGAQTSVPGAVPVGGAAAVGSGAASSLAGLPSGVAEGARVVRVPEPTTGAGTEGVSAEQVRAQLGTGVPSAGGPVVVASQAASGGGVVMSPEQATALARDLKSDVVVLAPGRGRRGPRWMRFSANGGRPKPAADGLAVRPSKPDTSPTATRTDLGSLTHASTRAPETAKTPTPTPTGPETVTATADGSTGHTPTTMAVGAPGDLARPAGRESTADRRGAGASRKPVTARGHGRSVTLDEGRFPKDESALTVFAAGSARGRWIEGRLLSGEALDAALAARRGGGDRRPLRLVACDSAVGGWESDAGRAAVRSGLPVLGVRGWVWQAKRGGRYPEGMASAPVVDGSGRPVLPPNGGYVLFVPGKPEPYDLGSYVPVSLGEVVAAVDAGDMARLDELIANAEATAITAGAVGRMSTTGDTHAAEVYSGADTDWAHWADTDTSHTATGEQTLAQQRVVLGATLKRLRLAKYKKQGSVQGVSRNLASGIETGRAFPSAEELERLLDAYGAKREDRRKLLESRDGMEEALKRADLGSTLKMLRGLTAKIDVEKATGVFISTLRDIENDRIVPSWSQLDALLNYYNVPEAEKNSIKALRDAVGPDHVSPLRRRREAREVGALGTVMGGVHGSEDASSSGGDALRGGDAAGAMDLVSAQEGARLGDGGRDAVSEWSRARGVEWARLVAEWAALVDQLRGLFAVVPDGVVAAGMREGFEAWVASVESALWLGPVALEVLRGHVGLALRSLRALWSAAWGPAGGVSGVGVVPLVDSRRGGGFVGVALLSVGEGQVVADAVWRGAAGVFGPRSFVLVAHGSAGGFAGPGGMLDAADVARVMFDHQVGRFGRAAVVACAPGEAGLRGVWMALRESGFRGSVEGTERDHFVVFESGAITVERGSGAVWPANDGEVVTWDEHGPIVRRLPSPMTPPSGASVTLADEHTSAPLTSGSENRREPRRAWPDALDPREGGRSPRGELESEHSADAGGRRPAHGRPDTGTETPPGGRPSVQNAELLESSSRQGDAEIDIPENSVSDDGPLYPVPDERPAAAEASLDLSAPDTGPVTERTRQVRVLLPHNVVRAENVDGEGIRRDARKALERAGVPGKSIERVLHGLSDALLKEQENFTALNGEGLTVSVGRGAEAVEIIVHARIGDDTISGTVPETVAQKPPKPGKKGKKSKENKIENAKGGYGKVKHEASSPGRRDDGLSHRASIPVPLLSGAYVQTAINIKGLTPQSSWKVTESSELQHGTSVEPPGARTSSSHDLTHTATVLRTGQDPVQVSGQSAGAATVSTPNALHGLRRTNTAELDDASAQELENWLNNEPSASPGESSYLRGDRALFDGAKELVDRHPDWAGKADEIGSPLRNTLRAVVSGANLSKRGPEVLAGGRITNDLKIQDAAGKTRTATMELAVLQGELYALRTDSETPSGDAKFTTKSGRKDGRSLKATEKQPVGFGGRLRFTKNLYDDDANLLDLRLAGQFKRISKEEHEETLGEDLHTELVWEHQGELHGTAADLVYVLTIKFDDGRVWKTLLEVAAGLTKWRVRAPGTTDSVPAEAARLDAKPFPPQKVLGASETRFPNVDRVKEALREMLPTGVLQREGTTAEEHMADNETKLNTLVSDRGFGNHPASLNGPGLPMVFTRATYANTSRPDDFVGAVVQVVPRGTQPGESYGTFDSVPAEARGAGGNVPGAELKGELTTSRKVEHSSSIKTGLTAGGGGGFRGKVDALGPVGAADFNVQRADKYGTAESSLDTSSGVGRGQGWQSSNIGEHHAHVDYLITVFDNDGVFGQRIIEGGPATTFAGGALPIGDRSAGAGGAGPNATGRTSTGSRTTDGSSIGTRDSDADAAAASFREVEHDTPRRPEGWTPAALPDCYVVYGLDLPVVRGHELTTRLLGDFGNNNVIAAHQVHCFSSPEEIAANFDSVATGTYESVVYRFGKGWVMPLEERLGDIKQHTVLSNGRAIGLLQNVELNQISKVSGATGHGTSDFSGGGWSQRVRLGGQDILDIVRVLPMGSHANTPSASEGRSVSQEFEHTTTITYKGPVYLVAYDSSTLLTGSESEHGANPLFRKSWGTRHLEAHKKNSVLLLVPAAEAIRRALVPDAEAAPATGDGPTYEPTALVDSGHTSVTVRPEVTEHLLESIKELLSNVPQTDVPRTVTQQFADLLTELALGPAEKRASRDVFRQSVRDVAPRGMQALLSDLRGPGKQWSTTISGPLGTIDVTLNLKGRESRGRFDGVEAGWSEKHEIKTASARTVTTKSGQQRRFRPMVGVQEAGHDSQRTLLEQNSYARKLSTKVVETSSEENTRTYSFKSDFATFVHDLDLELTLIKTAHANRAPRTLTGGLADRAAPMSPQTEPHKMSLPGAVRRRVPIGELGRSEHQPGRIDALPDMSHATANSDEVHKALLKRFLLPPVERTAAIAPPVPLKATWTRHAIVIGTTTSALSAHLPKAMGESGYLLGGLDHDSHADDDTSHPLKSLVFHVYLEDAHVTPTGDSAGLTSKGSTTKSIKEKHEKDLELKTAVRTPVDDLEDPRLVTRTTGATFRQTPQATMGGPEYSRAQTSDVEVKFKAPKPEQKSRGETYLVSAMANWTITPSHRGDAPDGWNEPLHARDKVFVHTDEIGLLIMGLRPPHPAEAEP</sequence>
<gene>
    <name evidence="4" type="ordered locus">SACE_2610</name>
</gene>
<feature type="region of interest" description="Disordered" evidence="1">
    <location>
        <begin position="3206"/>
        <end position="3226"/>
    </location>
</feature>
<feature type="compositionally biased region" description="Polar residues" evidence="1">
    <location>
        <begin position="857"/>
        <end position="875"/>
    </location>
</feature>
<proteinExistence type="predicted"/>
<feature type="compositionally biased region" description="Low complexity" evidence="1">
    <location>
        <begin position="876"/>
        <end position="899"/>
    </location>
</feature>
<reference evidence="4 5" key="1">
    <citation type="journal article" date="2007" name="Nat. Biotechnol.">
        <title>Complete genome sequence of the erythromycin-producing bacterium Saccharopolyspora erythraea NRRL23338.</title>
        <authorList>
            <person name="Oliynyk M."/>
            <person name="Samborskyy M."/>
            <person name="Lester J.B."/>
            <person name="Mironenko T."/>
            <person name="Scott N."/>
            <person name="Dickens S."/>
            <person name="Haydock S.F."/>
            <person name="Leadlay P.F."/>
        </authorList>
    </citation>
    <scope>NUCLEOTIDE SEQUENCE [LARGE SCALE GENOMIC DNA]</scope>
    <source>
        <strain evidence="5">ATCC 11635 / DSM 40517 / JCM 4748 / NBRC 13426 / NCIMB 8594 / NRRL 2338</strain>
    </source>
</reference>